<organism evidence="1 2">
    <name type="scientific">Nocardioides silvaticus</name>
    <dbReference type="NCBI Taxonomy" id="2201891"/>
    <lineage>
        <taxon>Bacteria</taxon>
        <taxon>Bacillati</taxon>
        <taxon>Actinomycetota</taxon>
        <taxon>Actinomycetes</taxon>
        <taxon>Propionibacteriales</taxon>
        <taxon>Nocardioidaceae</taxon>
        <taxon>Nocardioides</taxon>
    </lineage>
</organism>
<sequence>MNPLQRAASAVAAVAAVLALGSCGGPPTDASRTEFCATATDQSWAESLGEDTDGDAIADAVRGWGDDLRETGTPEGIPDDAREGFELTVDYLRHVDADDFEDLGAPAPVNDDLSEEEQDKVTAFDEYVAETCRPDLGVDVPGPAD</sequence>
<keyword evidence="2" id="KW-1185">Reference proteome</keyword>
<dbReference type="AlphaFoldDB" id="A0A316TJH2"/>
<comment type="caution">
    <text evidence="1">The sequence shown here is derived from an EMBL/GenBank/DDBJ whole genome shotgun (WGS) entry which is preliminary data.</text>
</comment>
<accession>A0A316TJH2</accession>
<dbReference type="Proteomes" id="UP000245507">
    <property type="component" value="Unassembled WGS sequence"/>
</dbReference>
<protein>
    <recommendedName>
        <fullName evidence="3">Lipoprotein</fullName>
    </recommendedName>
</protein>
<reference evidence="1 2" key="1">
    <citation type="submission" date="2018-05" db="EMBL/GenBank/DDBJ databases">
        <title>Nocardioides silvaticus genome.</title>
        <authorList>
            <person name="Li C."/>
            <person name="Wang G."/>
        </authorList>
    </citation>
    <scope>NUCLEOTIDE SEQUENCE [LARGE SCALE GENOMIC DNA]</scope>
    <source>
        <strain evidence="1 2">CCTCC AB 2018079</strain>
    </source>
</reference>
<proteinExistence type="predicted"/>
<evidence type="ECO:0000313" key="2">
    <source>
        <dbReference type="Proteomes" id="UP000245507"/>
    </source>
</evidence>
<dbReference type="EMBL" id="QGDD01000003">
    <property type="protein sequence ID" value="PWN03389.1"/>
    <property type="molecule type" value="Genomic_DNA"/>
</dbReference>
<evidence type="ECO:0008006" key="3">
    <source>
        <dbReference type="Google" id="ProtNLM"/>
    </source>
</evidence>
<dbReference type="OrthoDB" id="3786712at2"/>
<gene>
    <name evidence="1" type="ORF">DJ010_09820</name>
</gene>
<name>A0A316TJH2_9ACTN</name>
<evidence type="ECO:0000313" key="1">
    <source>
        <dbReference type="EMBL" id="PWN03389.1"/>
    </source>
</evidence>
<dbReference type="PROSITE" id="PS51257">
    <property type="entry name" value="PROKAR_LIPOPROTEIN"/>
    <property type="match status" value="1"/>
</dbReference>
<dbReference type="RefSeq" id="WP_109693478.1">
    <property type="nucleotide sequence ID" value="NZ_QGDD01000003.1"/>
</dbReference>